<gene>
    <name evidence="9" type="ORF">HNR46_002277</name>
</gene>
<proteinExistence type="predicted"/>
<comment type="caution">
    <text evidence="9">The sequence shown here is derived from an EMBL/GenBank/DDBJ whole genome shotgun (WGS) entry which is preliminary data.</text>
</comment>
<evidence type="ECO:0000256" key="7">
    <source>
        <dbReference type="SAM" id="SignalP"/>
    </source>
</evidence>
<dbReference type="InterPro" id="IPR046357">
    <property type="entry name" value="PPIase_dom_sf"/>
</dbReference>
<feature type="chain" id="PRO_5032311264" description="peptidylprolyl isomerase" evidence="7">
    <location>
        <begin position="21"/>
        <end position="335"/>
    </location>
</feature>
<feature type="domain" description="PpiC" evidence="8">
    <location>
        <begin position="196"/>
        <end position="288"/>
    </location>
</feature>
<dbReference type="EMBL" id="JACHFD010000010">
    <property type="protein sequence ID" value="MBB5352036.1"/>
    <property type="molecule type" value="Genomic_DNA"/>
</dbReference>
<dbReference type="EC" id="5.2.1.8" evidence="2"/>
<keyword evidence="3 7" id="KW-0732">Signal</keyword>
<evidence type="ECO:0000256" key="2">
    <source>
        <dbReference type="ARBA" id="ARBA00013194"/>
    </source>
</evidence>
<evidence type="ECO:0000313" key="9">
    <source>
        <dbReference type="EMBL" id="MBB5352036.1"/>
    </source>
</evidence>
<dbReference type="SUPFAM" id="SSF54534">
    <property type="entry name" value="FKBP-like"/>
    <property type="match status" value="1"/>
</dbReference>
<dbReference type="InterPro" id="IPR000297">
    <property type="entry name" value="PPIase_PpiC"/>
</dbReference>
<evidence type="ECO:0000256" key="3">
    <source>
        <dbReference type="ARBA" id="ARBA00022729"/>
    </source>
</evidence>
<keyword evidence="4 6" id="KW-0697">Rotamase</keyword>
<keyword evidence="10" id="KW-1185">Reference proteome</keyword>
<reference evidence="9 10" key="1">
    <citation type="submission" date="2020-08" db="EMBL/GenBank/DDBJ databases">
        <title>Genomic Encyclopedia of Type Strains, Phase IV (KMG-IV): sequencing the most valuable type-strain genomes for metagenomic binning, comparative biology and taxonomic classification.</title>
        <authorList>
            <person name="Goeker M."/>
        </authorList>
    </citation>
    <scope>NUCLEOTIDE SEQUENCE [LARGE SCALE GENOMIC DNA]</scope>
    <source>
        <strain evidence="9 10">YC6886</strain>
    </source>
</reference>
<evidence type="ECO:0000313" key="10">
    <source>
        <dbReference type="Proteomes" id="UP000557717"/>
    </source>
</evidence>
<evidence type="ECO:0000259" key="8">
    <source>
        <dbReference type="PROSITE" id="PS50198"/>
    </source>
</evidence>
<organism evidence="9 10">
    <name type="scientific">Haloferula luteola</name>
    <dbReference type="NCBI Taxonomy" id="595692"/>
    <lineage>
        <taxon>Bacteria</taxon>
        <taxon>Pseudomonadati</taxon>
        <taxon>Verrucomicrobiota</taxon>
        <taxon>Verrucomicrobiia</taxon>
        <taxon>Verrucomicrobiales</taxon>
        <taxon>Verrucomicrobiaceae</taxon>
        <taxon>Haloferula</taxon>
    </lineage>
</organism>
<evidence type="ECO:0000256" key="5">
    <source>
        <dbReference type="ARBA" id="ARBA00023235"/>
    </source>
</evidence>
<dbReference type="PANTHER" id="PTHR47245:SF1">
    <property type="entry name" value="FOLDASE PROTEIN PRSA"/>
    <property type="match status" value="1"/>
</dbReference>
<dbReference type="Proteomes" id="UP000557717">
    <property type="component" value="Unassembled WGS sequence"/>
</dbReference>
<dbReference type="Gene3D" id="3.10.50.40">
    <property type="match status" value="1"/>
</dbReference>
<name>A0A840V4R6_9BACT</name>
<dbReference type="SUPFAM" id="SSF109998">
    <property type="entry name" value="Triger factor/SurA peptide-binding domain-like"/>
    <property type="match status" value="1"/>
</dbReference>
<evidence type="ECO:0000256" key="1">
    <source>
        <dbReference type="ARBA" id="ARBA00000971"/>
    </source>
</evidence>
<dbReference type="Pfam" id="PF13624">
    <property type="entry name" value="SurA_N_3"/>
    <property type="match status" value="1"/>
</dbReference>
<dbReference type="RefSeq" id="WP_184018739.1">
    <property type="nucleotide sequence ID" value="NZ_JACHFD010000010.1"/>
</dbReference>
<dbReference type="InterPro" id="IPR050245">
    <property type="entry name" value="PrsA_foldase"/>
</dbReference>
<dbReference type="InterPro" id="IPR027304">
    <property type="entry name" value="Trigger_fact/SurA_dom_sf"/>
</dbReference>
<protein>
    <recommendedName>
        <fullName evidence="2">peptidylprolyl isomerase</fullName>
        <ecNumber evidence="2">5.2.1.8</ecNumber>
    </recommendedName>
</protein>
<dbReference type="GO" id="GO:0003755">
    <property type="term" value="F:peptidyl-prolyl cis-trans isomerase activity"/>
    <property type="evidence" value="ECO:0007669"/>
    <property type="project" value="UniProtKB-KW"/>
</dbReference>
<dbReference type="AlphaFoldDB" id="A0A840V4R6"/>
<dbReference type="PROSITE" id="PS50198">
    <property type="entry name" value="PPIC_PPIASE_2"/>
    <property type="match status" value="1"/>
</dbReference>
<keyword evidence="5 6" id="KW-0413">Isomerase</keyword>
<comment type="catalytic activity">
    <reaction evidence="1">
        <text>[protein]-peptidylproline (omega=180) = [protein]-peptidylproline (omega=0)</text>
        <dbReference type="Rhea" id="RHEA:16237"/>
        <dbReference type="Rhea" id="RHEA-COMP:10747"/>
        <dbReference type="Rhea" id="RHEA-COMP:10748"/>
        <dbReference type="ChEBI" id="CHEBI:83833"/>
        <dbReference type="ChEBI" id="CHEBI:83834"/>
        <dbReference type="EC" id="5.2.1.8"/>
    </reaction>
</comment>
<sequence length="335" mass="37834">MNLRVLGLSLALLSPLTAQSPEGGGMVEVNRIAATVNSRLITAKDVGMMMGPEVGRLMAEFPRRGPEFERQLKEVRDQVLKELIDRELIMSEFRKREQKGANLPDRVVDQEIQRQVRELYSGDMQKLRDELAKGRMSMSSYRELTREKLIVQAMRQEKFKDAAPPMPSEIDAEYRMAKDNLRDTSKDIIDYRKIFIPRIDANNPLATPDTQLAQAESLAEKLKEGADFAELAKESSADAFASEGGLQTHVPRPDLSPEFAAILFDAEEGKVIGPLEDPAGFTIAKVERIQKGPAPPLSEVKELIDQRVRAKKTSERYDKWIEELRSRAMIDIKLK</sequence>
<evidence type="ECO:0000256" key="6">
    <source>
        <dbReference type="PROSITE-ProRule" id="PRU00278"/>
    </source>
</evidence>
<dbReference type="Gene3D" id="1.10.4030.10">
    <property type="entry name" value="Porin chaperone SurA, peptide-binding domain"/>
    <property type="match status" value="1"/>
</dbReference>
<evidence type="ECO:0000256" key="4">
    <source>
        <dbReference type="ARBA" id="ARBA00023110"/>
    </source>
</evidence>
<feature type="signal peptide" evidence="7">
    <location>
        <begin position="1"/>
        <end position="20"/>
    </location>
</feature>
<accession>A0A840V4R6</accession>
<dbReference type="Pfam" id="PF00639">
    <property type="entry name" value="Rotamase"/>
    <property type="match status" value="1"/>
</dbReference>
<dbReference type="PANTHER" id="PTHR47245">
    <property type="entry name" value="PEPTIDYLPROLYL ISOMERASE"/>
    <property type="match status" value="1"/>
</dbReference>